<accession>A0A1Y0IP57</accession>
<protein>
    <submittedName>
        <fullName evidence="1">Uncharacterized protein</fullName>
    </submittedName>
</protein>
<evidence type="ECO:0000313" key="2">
    <source>
        <dbReference type="Proteomes" id="UP000195437"/>
    </source>
</evidence>
<dbReference type="Proteomes" id="UP000195437">
    <property type="component" value="Chromosome"/>
</dbReference>
<dbReference type="RefSeq" id="WP_087457693.1">
    <property type="nucleotide sequence ID" value="NZ_CP021434.1"/>
</dbReference>
<organism evidence="1 2">
    <name type="scientific">Tumebacillus avium</name>
    <dbReference type="NCBI Taxonomy" id="1903704"/>
    <lineage>
        <taxon>Bacteria</taxon>
        <taxon>Bacillati</taxon>
        <taxon>Bacillota</taxon>
        <taxon>Bacilli</taxon>
        <taxon>Bacillales</taxon>
        <taxon>Alicyclobacillaceae</taxon>
        <taxon>Tumebacillus</taxon>
    </lineage>
</organism>
<sequence>MSDTNAFDIADVRYLKRVVVGNTDPANMRDESVIQKQMDYLNRCLSENPKGCIVGKEKGFHVVRLGEHQIALEYVAYHVGFKRKPVWMDEDPNKTQVSEMDSLLQQLIK</sequence>
<proteinExistence type="predicted"/>
<reference evidence="2" key="1">
    <citation type="submission" date="2017-05" db="EMBL/GenBank/DDBJ databases">
        <authorList>
            <person name="Sung H."/>
        </authorList>
    </citation>
    <scope>NUCLEOTIDE SEQUENCE [LARGE SCALE GENOMIC DNA]</scope>
    <source>
        <strain evidence="2">AR23208</strain>
    </source>
</reference>
<dbReference type="EMBL" id="CP021434">
    <property type="protein sequence ID" value="ARU62331.1"/>
    <property type="molecule type" value="Genomic_DNA"/>
</dbReference>
<gene>
    <name evidence="1" type="ORF">CBW65_16170</name>
</gene>
<dbReference type="KEGG" id="tum:CBW65_16170"/>
<name>A0A1Y0IP57_9BACL</name>
<keyword evidence="2" id="KW-1185">Reference proteome</keyword>
<dbReference type="AlphaFoldDB" id="A0A1Y0IP57"/>
<evidence type="ECO:0000313" key="1">
    <source>
        <dbReference type="EMBL" id="ARU62331.1"/>
    </source>
</evidence>
<dbReference type="OrthoDB" id="5518837at2"/>